<dbReference type="Pfam" id="PF13181">
    <property type="entry name" value="TPR_8"/>
    <property type="match status" value="1"/>
</dbReference>
<evidence type="ECO:0000313" key="4">
    <source>
        <dbReference type="EMBL" id="MEA5479831.1"/>
    </source>
</evidence>
<feature type="repeat" description="TPR" evidence="3">
    <location>
        <begin position="291"/>
        <end position="324"/>
    </location>
</feature>
<name>A0ABU5TNF1_9CYAN</name>
<dbReference type="SUPFAM" id="SSF48452">
    <property type="entry name" value="TPR-like"/>
    <property type="match status" value="1"/>
</dbReference>
<keyword evidence="5" id="KW-1185">Reference proteome</keyword>
<protein>
    <submittedName>
        <fullName evidence="4">Tetratricopeptide repeat protein</fullName>
    </submittedName>
</protein>
<feature type="repeat" description="TPR" evidence="3">
    <location>
        <begin position="427"/>
        <end position="460"/>
    </location>
</feature>
<dbReference type="Proteomes" id="UP001301388">
    <property type="component" value="Unassembled WGS sequence"/>
</dbReference>
<dbReference type="PANTHER" id="PTHR44943:SF8">
    <property type="entry name" value="TPR REPEAT-CONTAINING PROTEIN MJ0263"/>
    <property type="match status" value="1"/>
</dbReference>
<dbReference type="NCBIfam" id="NF047558">
    <property type="entry name" value="TPR_END_plus"/>
    <property type="match status" value="1"/>
</dbReference>
<sequence length="485" mass="56252">MQQNLTEWDEDVVSTPEEDYQSFLRGLSWRDGFGIEFVRCSPASGQDLIAKVKRDLPQKKIEVLTLSEPIDNLINIVQSLPNHSELDVLFVVGLDKSLTDYIRTGYGGQGEYYNLDTVPPILSHLNWQRENFRDRFPNLCFVFLLPQFAIKYIIRRAPDFYDWASGKVDFPTSKELVEQESTRILWGKYEEYLLWTPQQRKERIIQINELLLEPNQTQNHQDSLLFEQGTIFYINEQYEEAIASYDKAIKINPDNDRAWGFRGLALEKLGRYEKAIISYDNALQFNSPENYCVWSFRGTALANLGSNEEALASYNNALQINPDYYEALDNRSITLDKLGRYEEALASYEKTLHINLNSSDVWYGRGCVLGKLGRYEESIDSFNKALQFKPDYIEALNGRGIGLCNLGKHEESLADFDRALEINPKNHKSYFNKACVYSLQNQIELALENLQKAIQFNTEKYREMAMTDSDFDNIRHDPRFQALIQ</sequence>
<feature type="repeat" description="TPR" evidence="3">
    <location>
        <begin position="325"/>
        <end position="358"/>
    </location>
</feature>
<feature type="repeat" description="TPR" evidence="3">
    <location>
        <begin position="359"/>
        <end position="392"/>
    </location>
</feature>
<comment type="caution">
    <text evidence="4">The sequence shown here is derived from an EMBL/GenBank/DDBJ whole genome shotgun (WGS) entry which is preliminary data.</text>
</comment>
<dbReference type="EMBL" id="JAYGIE010000100">
    <property type="protein sequence ID" value="MEA5479831.1"/>
    <property type="molecule type" value="Genomic_DNA"/>
</dbReference>
<feature type="repeat" description="TPR" evidence="3">
    <location>
        <begin position="222"/>
        <end position="255"/>
    </location>
</feature>
<evidence type="ECO:0000256" key="2">
    <source>
        <dbReference type="ARBA" id="ARBA00022803"/>
    </source>
</evidence>
<dbReference type="Pfam" id="PF13414">
    <property type="entry name" value="TPR_11"/>
    <property type="match status" value="1"/>
</dbReference>
<dbReference type="InterPro" id="IPR011990">
    <property type="entry name" value="TPR-like_helical_dom_sf"/>
</dbReference>
<gene>
    <name evidence="4" type="ORF">VB774_19575</name>
</gene>
<dbReference type="Pfam" id="PF00515">
    <property type="entry name" value="TPR_1"/>
    <property type="match status" value="1"/>
</dbReference>
<dbReference type="PANTHER" id="PTHR44943">
    <property type="entry name" value="CELLULOSE SYNTHASE OPERON PROTEIN C"/>
    <property type="match status" value="1"/>
</dbReference>
<accession>A0ABU5TNF1</accession>
<keyword evidence="1" id="KW-0677">Repeat</keyword>
<dbReference type="InterPro" id="IPR051685">
    <property type="entry name" value="Ycf3/AcsC/BcsC/TPR_MFPF"/>
</dbReference>
<dbReference type="SMART" id="SM00028">
    <property type="entry name" value="TPR"/>
    <property type="match status" value="7"/>
</dbReference>
<evidence type="ECO:0000313" key="5">
    <source>
        <dbReference type="Proteomes" id="UP001301388"/>
    </source>
</evidence>
<dbReference type="Pfam" id="PF13424">
    <property type="entry name" value="TPR_12"/>
    <property type="match status" value="1"/>
</dbReference>
<evidence type="ECO:0000256" key="1">
    <source>
        <dbReference type="ARBA" id="ARBA00022737"/>
    </source>
</evidence>
<feature type="repeat" description="TPR" evidence="3">
    <location>
        <begin position="256"/>
        <end position="289"/>
    </location>
</feature>
<dbReference type="PROSITE" id="PS50293">
    <property type="entry name" value="TPR_REGION"/>
    <property type="match status" value="2"/>
</dbReference>
<keyword evidence="2 3" id="KW-0802">TPR repeat</keyword>
<organism evidence="4 5">
    <name type="scientific">Pseudanabaena galeata UHCC 0370</name>
    <dbReference type="NCBI Taxonomy" id="3110310"/>
    <lineage>
        <taxon>Bacteria</taxon>
        <taxon>Bacillati</taxon>
        <taxon>Cyanobacteriota</taxon>
        <taxon>Cyanophyceae</taxon>
        <taxon>Pseudanabaenales</taxon>
        <taxon>Pseudanabaenaceae</taxon>
        <taxon>Pseudanabaena</taxon>
    </lineage>
</organism>
<dbReference type="Gene3D" id="1.25.40.10">
    <property type="entry name" value="Tetratricopeptide repeat domain"/>
    <property type="match status" value="3"/>
</dbReference>
<dbReference type="InterPro" id="IPR019734">
    <property type="entry name" value="TPR_rpt"/>
</dbReference>
<dbReference type="Pfam" id="PF13374">
    <property type="entry name" value="TPR_10"/>
    <property type="match status" value="1"/>
</dbReference>
<dbReference type="RefSeq" id="WP_323262982.1">
    <property type="nucleotide sequence ID" value="NZ_JAYGIE010000100.1"/>
</dbReference>
<feature type="repeat" description="TPR" evidence="3">
    <location>
        <begin position="393"/>
        <end position="426"/>
    </location>
</feature>
<dbReference type="PROSITE" id="PS50005">
    <property type="entry name" value="TPR"/>
    <property type="match status" value="7"/>
</dbReference>
<reference evidence="4 5" key="1">
    <citation type="submission" date="2023-12" db="EMBL/GenBank/DDBJ databases">
        <title>Baltic Sea Cyanobacteria.</title>
        <authorList>
            <person name="Delbaje E."/>
            <person name="Fewer D.P."/>
            <person name="Shishido T.K."/>
        </authorList>
    </citation>
    <scope>NUCLEOTIDE SEQUENCE [LARGE SCALE GENOMIC DNA]</scope>
    <source>
        <strain evidence="4 5">UHCC 0370</strain>
    </source>
</reference>
<evidence type="ECO:0000256" key="3">
    <source>
        <dbReference type="PROSITE-ProRule" id="PRU00339"/>
    </source>
</evidence>
<proteinExistence type="predicted"/>